<proteinExistence type="inferred from homology"/>
<feature type="compositionally biased region" description="Polar residues" evidence="17">
    <location>
        <begin position="1351"/>
        <end position="1361"/>
    </location>
</feature>
<dbReference type="InterPro" id="IPR003961">
    <property type="entry name" value="FN3_dom"/>
</dbReference>
<evidence type="ECO:0000256" key="3">
    <source>
        <dbReference type="ARBA" id="ARBA00022500"/>
    </source>
</evidence>
<dbReference type="PANTHER" id="PTHR12231:SF242">
    <property type="entry name" value="ROUNDABOUT HOMOLOG 2"/>
    <property type="match status" value="1"/>
</dbReference>
<keyword evidence="9" id="KW-0524">Neurogenesis</keyword>
<evidence type="ECO:0000313" key="22">
    <source>
        <dbReference type="RefSeq" id="XP_041437541.1"/>
    </source>
</evidence>
<evidence type="ECO:0000256" key="18">
    <source>
        <dbReference type="SAM" id="SignalP"/>
    </source>
</evidence>
<evidence type="ECO:0000313" key="21">
    <source>
        <dbReference type="Proteomes" id="UP000186698"/>
    </source>
</evidence>
<sequence length="1593" mass="174487">MGFLVAPLLCGLLCCQVWGSRLRQEDFPPRIVEHPSDVIVSKGEPTTLNCKAEGRPTPTIEWYKDLERVETDKDDPRSHRMLLPSGSLFFLRIIHGRKFKPDEGSYVCVARNYLGEAMSRNASLEVALLRDDFRLNPTDVVVAAGEPAILECQPPRGHPEPTIYWKKDKVRIDDKDERISIRGGKLMLSNTRKSDAGMYTCVGTNMVGERDSDPAELTVFERPTFLRRPINQVVLEDEAVEFRCQVQGDPQPTVRWKKDDADLQRGRYDIKDDYTLRIKKATSSDEGTFTCISENRVGKIEAAATLTVRVRPVAPPQFVVRPRDQIVAQGRTVTFGCEAKGNPQPAVFWQKEGSQNLLFPNQPLQPNSRYSVSPTGDLTITSIQRSDAGYYICQALTVAGSILAKAQLEVTDVLTDRPPPIILQGPANQTLAVDGTALLKCKTTGEPMPVISWLKEGFKGFIGRDTRLSILDQGTLQIKGLKATDSGTYTCVATSSSGETAWSAVLEVTESGGAIISKNYDLNDLPGPPSKPQVTDVSKNSVTLSWQPGSPGILPVTSYIIEAFSQSVSNSWQTVANHVKTTLYTVKGLRPNTIYLFMVRAINAEGLSDPSTISEPVRTQDISPPVQGVDHRQVQKELGDVIVRLHNPVVLTPTTIQVTWTVDRQSQFIQGYRVMYRQTSGLQTPSAWQSLEVKVPAERTAVLTNLKKGITYEIKVRPYFNEFQGMDSESKSARTTEEAPSAPPQSVTVMTVGNNNSTSISISWDPPPTDHQNGLIQDYRIWCLGNETRFHINKTVDAAIRSVVIGGLFPGIQYRIEVAASTSAGTGVKSAPQHIQIGNRNEVVITENNNSITEQITDVVKQPAFIAGIGGACWVILMGFSIWLYWRRKKRKGLSNYAVQSFTFTPADSPDTTMHHKVALGTKKGSWHKTVTFQRGDGGLMSNGSRPGLLNANDATYPWLADSWPASSMPVNNSNNGPNDLVNFSCGDVLPTVPGQGEKTATMLSDGAIYSSIDFTTKSSYNCPGQITQTTPYATTQILHSDSIHELAVDLPDPQWKSSIQQKSDLTGLGYCLPDQGKGSNALLYIPDYRMAEGLSNRIPHNQSQDFSTTSSHNSSERSGSLSGGKDGKKKKNKNSSKIPKNNGSNWANVPLPPPPIQPLPGTEIEHYGLEHQGTGYDSNGWCPPLPVQTYLHQGSDDELEEDDDRVPTPPVRGVASSPAISFGQQSTATLTPSPCEEMQPMLQAHLDELTRAYQFDIAKQAWHLQSNNHPPLAPVPPIGYVSGTFISDLEKDIPDQEEDEIEDESLEITRPLRGLEHTPGSSMDNLDSSMTGSMVNGWGSASDEDRNYSSHRSSVGSSTDDSIFASGNFAQSLVAAADIAGFSLNGTSLSIAGKMNSFSQRPRPASPFSTDSNTAVNHSQKSRPTKKHKGGRIDQQPMLRREGIADDLPPPPDPPPCQSLRQQVIPNQRGGGPTERKASSLERHTSNINDAKTSLDRHGRTSLERQRQTQEWLGSTERQNKQTFGSEEILMPYSKPCFPSPGGHSSSGTVSSKESTGPRKGEILRGHQRNAIDFLDVGYLGPNSQGQFTGEL</sequence>
<gene>
    <name evidence="22" type="primary">LOC108707903</name>
</gene>
<dbReference type="Gene3D" id="2.60.40.10">
    <property type="entry name" value="Immunoglobulins"/>
    <property type="match status" value="8"/>
</dbReference>
<feature type="compositionally biased region" description="Polar residues" evidence="17">
    <location>
        <begin position="1320"/>
        <end position="1335"/>
    </location>
</feature>
<dbReference type="CDD" id="cd20952">
    <property type="entry name" value="IgI_5_Robo"/>
    <property type="match status" value="1"/>
</dbReference>
<keyword evidence="21" id="KW-1185">Reference proteome</keyword>
<keyword evidence="6 18" id="KW-0732">Signal</keyword>
<dbReference type="SUPFAM" id="SSF48726">
    <property type="entry name" value="Immunoglobulin"/>
    <property type="match status" value="5"/>
</dbReference>
<keyword evidence="5" id="KW-0812">Transmembrane</keyword>
<evidence type="ECO:0000256" key="15">
    <source>
        <dbReference type="ARBA" id="ARBA00023319"/>
    </source>
</evidence>
<feature type="compositionally biased region" description="Basic and acidic residues" evidence="17">
    <location>
        <begin position="1475"/>
        <end position="1486"/>
    </location>
</feature>
<dbReference type="FunFam" id="2.60.40.10:FF:000058">
    <property type="entry name" value="roundabout homolog 2 isoform X3"/>
    <property type="match status" value="1"/>
</dbReference>
<evidence type="ECO:0000256" key="5">
    <source>
        <dbReference type="ARBA" id="ARBA00022692"/>
    </source>
</evidence>
<evidence type="ECO:0000256" key="11">
    <source>
        <dbReference type="ARBA" id="ARBA00023136"/>
    </source>
</evidence>
<dbReference type="Pfam" id="PF00041">
    <property type="entry name" value="fn3"/>
    <property type="match status" value="3"/>
</dbReference>
<feature type="compositionally biased region" description="Basic and acidic residues" evidence="17">
    <location>
        <begin position="1494"/>
        <end position="1509"/>
    </location>
</feature>
<evidence type="ECO:0000256" key="16">
    <source>
        <dbReference type="ARBA" id="ARBA00061206"/>
    </source>
</evidence>
<keyword evidence="7" id="KW-0677">Repeat</keyword>
<dbReference type="InterPro" id="IPR036116">
    <property type="entry name" value="FN3_sf"/>
</dbReference>
<dbReference type="FunFam" id="2.60.40.10:FF:000055">
    <property type="entry name" value="roundabout homolog 1 isoform X2"/>
    <property type="match status" value="1"/>
</dbReference>
<feature type="chain" id="PRO_5035147110" evidence="18">
    <location>
        <begin position="20"/>
        <end position="1593"/>
    </location>
</feature>
<evidence type="ECO:0000256" key="6">
    <source>
        <dbReference type="ARBA" id="ARBA00022729"/>
    </source>
</evidence>
<keyword evidence="3" id="KW-0145">Chemotaxis</keyword>
<feature type="compositionally biased region" description="Pro residues" evidence="17">
    <location>
        <begin position="1449"/>
        <end position="1458"/>
    </location>
</feature>
<protein>
    <submittedName>
        <fullName evidence="22">Roundabout homolog 2 isoform X6</fullName>
    </submittedName>
</protein>
<dbReference type="SMART" id="SM00060">
    <property type="entry name" value="FN3"/>
    <property type="match status" value="3"/>
</dbReference>
<feature type="compositionally biased region" description="Low complexity" evidence="17">
    <location>
        <begin position="1104"/>
        <end position="1121"/>
    </location>
</feature>
<dbReference type="InterPro" id="IPR007110">
    <property type="entry name" value="Ig-like_dom"/>
</dbReference>
<dbReference type="InterPro" id="IPR013098">
    <property type="entry name" value="Ig_I-set"/>
</dbReference>
<dbReference type="GO" id="GO:0030154">
    <property type="term" value="P:cell differentiation"/>
    <property type="evidence" value="ECO:0007669"/>
    <property type="project" value="UniProtKB-KW"/>
</dbReference>
<dbReference type="SMART" id="SM00408">
    <property type="entry name" value="IGc2"/>
    <property type="match status" value="5"/>
</dbReference>
<feature type="domain" description="Fibronectin type-III" evidence="20">
    <location>
        <begin position="743"/>
        <end position="840"/>
    </location>
</feature>
<feature type="region of interest" description="Disordered" evidence="17">
    <location>
        <begin position="727"/>
        <end position="749"/>
    </location>
</feature>
<feature type="domain" description="Ig-like" evidence="19">
    <location>
        <begin position="316"/>
        <end position="411"/>
    </location>
</feature>
<evidence type="ECO:0000259" key="19">
    <source>
        <dbReference type="PROSITE" id="PS50835"/>
    </source>
</evidence>
<dbReference type="Pfam" id="PF07679">
    <property type="entry name" value="I-set"/>
    <property type="match status" value="2"/>
</dbReference>
<dbReference type="CDD" id="cd00063">
    <property type="entry name" value="FN3"/>
    <property type="match status" value="3"/>
</dbReference>
<dbReference type="InterPro" id="IPR051170">
    <property type="entry name" value="Neural/epithelial_adhesion"/>
</dbReference>
<dbReference type="SUPFAM" id="SSF49265">
    <property type="entry name" value="Fibronectin type III"/>
    <property type="match status" value="2"/>
</dbReference>
<feature type="compositionally biased region" description="Basic and acidic residues" evidence="17">
    <location>
        <begin position="728"/>
        <end position="737"/>
    </location>
</feature>
<dbReference type="InterPro" id="IPR013106">
    <property type="entry name" value="Ig_V-set"/>
</dbReference>
<name>A0A8J1M882_XENLA</name>
<dbReference type="PROSITE" id="PS50853">
    <property type="entry name" value="FN3"/>
    <property type="match status" value="3"/>
</dbReference>
<feature type="compositionally biased region" description="Polar residues" evidence="17">
    <location>
        <begin position="1408"/>
        <end position="1420"/>
    </location>
</feature>
<feature type="compositionally biased region" description="Polar residues" evidence="17">
    <location>
        <begin position="1510"/>
        <end position="1526"/>
    </location>
</feature>
<feature type="compositionally biased region" description="Acidic residues" evidence="17">
    <location>
        <begin position="1296"/>
        <end position="1307"/>
    </location>
</feature>
<dbReference type="Proteomes" id="UP000186698">
    <property type="component" value="Chromosome 2L"/>
</dbReference>
<dbReference type="CDD" id="cd07693">
    <property type="entry name" value="IgC_1_Robo"/>
    <property type="match status" value="1"/>
</dbReference>
<dbReference type="InterPro" id="IPR036179">
    <property type="entry name" value="Ig-like_dom_sf"/>
</dbReference>
<feature type="signal peptide" evidence="18">
    <location>
        <begin position="1"/>
        <end position="19"/>
    </location>
</feature>
<dbReference type="InterPro" id="IPR003598">
    <property type="entry name" value="Ig_sub2"/>
</dbReference>
<feature type="compositionally biased region" description="Basic and acidic residues" evidence="17">
    <location>
        <begin position="1557"/>
        <end position="1566"/>
    </location>
</feature>
<evidence type="ECO:0000256" key="1">
    <source>
        <dbReference type="ARBA" id="ARBA00004479"/>
    </source>
</evidence>
<dbReference type="GO" id="GO:0006935">
    <property type="term" value="P:chemotaxis"/>
    <property type="evidence" value="ECO:0007669"/>
    <property type="project" value="UniProtKB-KW"/>
</dbReference>
<dbReference type="PROSITE" id="PS50835">
    <property type="entry name" value="IG_LIKE"/>
    <property type="match status" value="5"/>
</dbReference>
<dbReference type="FunFam" id="2.60.40.10:FF:000008">
    <property type="entry name" value="roundabout homolog 2 isoform X2"/>
    <property type="match status" value="2"/>
</dbReference>
<feature type="domain" description="Ig-like" evidence="19">
    <location>
        <begin position="131"/>
        <end position="218"/>
    </location>
</feature>
<keyword evidence="10" id="KW-1133">Transmembrane helix</keyword>
<dbReference type="FunFam" id="2.60.40.10:FF:000026">
    <property type="entry name" value="roundabout homolog 2 isoform X1"/>
    <property type="match status" value="1"/>
</dbReference>
<feature type="compositionally biased region" description="Low complexity" evidence="17">
    <location>
        <begin position="1541"/>
        <end position="1556"/>
    </location>
</feature>
<keyword evidence="15" id="KW-0393">Immunoglobulin domain</keyword>
<dbReference type="PANTHER" id="PTHR12231">
    <property type="entry name" value="CTX-RELATED TYPE I TRANSMEMBRANE PROTEIN"/>
    <property type="match status" value="1"/>
</dbReference>
<dbReference type="Pfam" id="PF13927">
    <property type="entry name" value="Ig_3"/>
    <property type="match status" value="3"/>
</dbReference>
<dbReference type="GO" id="GO:0051239">
    <property type="term" value="P:regulation of multicellular organismal process"/>
    <property type="evidence" value="ECO:0007669"/>
    <property type="project" value="UniProtKB-ARBA"/>
</dbReference>
<keyword evidence="8" id="KW-0221">Differentiation</keyword>
<keyword evidence="11" id="KW-0472">Membrane</keyword>
<comment type="subcellular location">
    <subcellularLocation>
        <location evidence="1">Membrane</location>
        <topology evidence="1">Single-pass type I membrane protein</topology>
    </subcellularLocation>
</comment>
<dbReference type="FunFam" id="2.60.40.10:FF:000053">
    <property type="entry name" value="Roundabout guidance receptor 1"/>
    <property type="match status" value="1"/>
</dbReference>
<evidence type="ECO:0000259" key="20">
    <source>
        <dbReference type="PROSITE" id="PS50853"/>
    </source>
</evidence>
<feature type="region of interest" description="Disordered" evidence="17">
    <location>
        <begin position="1099"/>
        <end position="1163"/>
    </location>
</feature>
<evidence type="ECO:0000256" key="13">
    <source>
        <dbReference type="ARBA" id="ARBA00023170"/>
    </source>
</evidence>
<organism evidence="21 22">
    <name type="scientific">Xenopus laevis</name>
    <name type="common">African clawed frog</name>
    <dbReference type="NCBI Taxonomy" id="8355"/>
    <lineage>
        <taxon>Eukaryota</taxon>
        <taxon>Metazoa</taxon>
        <taxon>Chordata</taxon>
        <taxon>Craniata</taxon>
        <taxon>Vertebrata</taxon>
        <taxon>Euteleostomi</taxon>
        <taxon>Amphibia</taxon>
        <taxon>Batrachia</taxon>
        <taxon>Anura</taxon>
        <taxon>Pipoidea</taxon>
        <taxon>Pipidae</taxon>
        <taxon>Xenopodinae</taxon>
        <taxon>Xenopus</taxon>
        <taxon>Xenopus</taxon>
    </lineage>
</organism>
<evidence type="ECO:0000256" key="17">
    <source>
        <dbReference type="SAM" id="MobiDB-lite"/>
    </source>
</evidence>
<feature type="region of interest" description="Disordered" evidence="17">
    <location>
        <begin position="1296"/>
        <end position="1361"/>
    </location>
</feature>
<dbReference type="GO" id="GO:0016020">
    <property type="term" value="C:membrane"/>
    <property type="evidence" value="ECO:0007669"/>
    <property type="project" value="UniProtKB-SubCell"/>
</dbReference>
<comment type="similarity">
    <text evidence="16">Belongs to the immunoglobulin superfamily. ROBO family.</text>
</comment>
<feature type="domain" description="Ig-like" evidence="19">
    <location>
        <begin position="223"/>
        <end position="307"/>
    </location>
</feature>
<feature type="compositionally biased region" description="Basic residues" evidence="17">
    <location>
        <begin position="1421"/>
        <end position="1431"/>
    </location>
</feature>
<evidence type="ECO:0000256" key="10">
    <source>
        <dbReference type="ARBA" id="ARBA00022989"/>
    </source>
</evidence>
<dbReference type="SMART" id="SM00409">
    <property type="entry name" value="IG"/>
    <property type="match status" value="5"/>
</dbReference>
<accession>A0A8J1M882</accession>
<feature type="region of interest" description="Disordered" evidence="17">
    <location>
        <begin position="1196"/>
        <end position="1228"/>
    </location>
</feature>
<evidence type="ECO:0000256" key="8">
    <source>
        <dbReference type="ARBA" id="ARBA00022782"/>
    </source>
</evidence>
<feature type="domain" description="Fibronectin type-III" evidence="20">
    <location>
        <begin position="528"/>
        <end position="622"/>
    </location>
</feature>
<dbReference type="GeneID" id="108707903"/>
<feature type="compositionally biased region" description="Low complexity" evidence="17">
    <location>
        <begin position="1136"/>
        <end position="1146"/>
    </location>
</feature>
<dbReference type="FunFam" id="2.60.40.10:FF:000065">
    <property type="entry name" value="roundabout homolog 1 isoform X3"/>
    <property type="match status" value="1"/>
</dbReference>
<keyword evidence="14" id="KW-0325">Glycoprotein</keyword>
<feature type="domain" description="Fibronectin type-III" evidence="20">
    <location>
        <begin position="641"/>
        <end position="739"/>
    </location>
</feature>
<dbReference type="RefSeq" id="XP_041437541.1">
    <property type="nucleotide sequence ID" value="XM_041581607.1"/>
</dbReference>
<keyword evidence="13" id="KW-0675">Receptor</keyword>
<evidence type="ECO:0000256" key="2">
    <source>
        <dbReference type="ARBA" id="ARBA00022473"/>
    </source>
</evidence>
<evidence type="ECO:0000256" key="9">
    <source>
        <dbReference type="ARBA" id="ARBA00022902"/>
    </source>
</evidence>
<dbReference type="FunFam" id="2.60.40.10:FF:000043">
    <property type="entry name" value="roundabout homolog 2 isoform X2"/>
    <property type="match status" value="1"/>
</dbReference>
<evidence type="ECO:0000256" key="7">
    <source>
        <dbReference type="ARBA" id="ARBA00022737"/>
    </source>
</evidence>
<feature type="region of interest" description="Disordered" evidence="17">
    <location>
        <begin position="1398"/>
        <end position="1568"/>
    </location>
</feature>
<dbReference type="SMART" id="SM00406">
    <property type="entry name" value="IGv"/>
    <property type="match status" value="3"/>
</dbReference>
<feature type="domain" description="Ig-like" evidence="19">
    <location>
        <begin position="419"/>
        <end position="509"/>
    </location>
</feature>
<keyword evidence="12" id="KW-1015">Disulfide bond</keyword>
<dbReference type="CDD" id="cd05726">
    <property type="entry name" value="IgI_4_Robo"/>
    <property type="match status" value="1"/>
</dbReference>
<reference evidence="22" key="1">
    <citation type="submission" date="2025-08" db="UniProtKB">
        <authorList>
            <consortium name="RefSeq"/>
        </authorList>
    </citation>
    <scope>IDENTIFICATION</scope>
    <source>
        <strain evidence="22">J_2021</strain>
        <tissue evidence="22">Erythrocytes</tissue>
    </source>
</reference>
<keyword evidence="4" id="KW-0597">Phosphoprotein</keyword>
<dbReference type="GO" id="GO:0022603">
    <property type="term" value="P:regulation of anatomical structure morphogenesis"/>
    <property type="evidence" value="ECO:0007669"/>
    <property type="project" value="UniProtKB-ARBA"/>
</dbReference>
<evidence type="ECO:0000256" key="12">
    <source>
        <dbReference type="ARBA" id="ARBA00023157"/>
    </source>
</evidence>
<evidence type="ECO:0000256" key="14">
    <source>
        <dbReference type="ARBA" id="ARBA00023180"/>
    </source>
</evidence>
<dbReference type="GO" id="GO:0007417">
    <property type="term" value="P:central nervous system development"/>
    <property type="evidence" value="ECO:0007669"/>
    <property type="project" value="UniProtKB-ARBA"/>
</dbReference>
<dbReference type="InterPro" id="IPR013783">
    <property type="entry name" value="Ig-like_fold"/>
</dbReference>
<dbReference type="InterPro" id="IPR003599">
    <property type="entry name" value="Ig_sub"/>
</dbReference>
<evidence type="ECO:0000256" key="4">
    <source>
        <dbReference type="ARBA" id="ARBA00022553"/>
    </source>
</evidence>
<keyword evidence="2" id="KW-0217">Developmental protein</keyword>
<feature type="compositionally biased region" description="Polar residues" evidence="17">
    <location>
        <begin position="1219"/>
        <end position="1228"/>
    </location>
</feature>
<feature type="domain" description="Ig-like" evidence="19">
    <location>
        <begin position="29"/>
        <end position="125"/>
    </location>
</feature>
<dbReference type="CTD" id="108707903"/>